<evidence type="ECO:0000313" key="4">
    <source>
        <dbReference type="Proteomes" id="UP001166304"/>
    </source>
</evidence>
<feature type="transmembrane region" description="Helical" evidence="1">
    <location>
        <begin position="631"/>
        <end position="653"/>
    </location>
</feature>
<dbReference type="PANTHER" id="PTHR43849:SF2">
    <property type="entry name" value="BLL3936 PROTEIN"/>
    <property type="match status" value="1"/>
</dbReference>
<feature type="transmembrane region" description="Helical" evidence="1">
    <location>
        <begin position="73"/>
        <end position="93"/>
    </location>
</feature>
<accession>A0AA41G3Y3</accession>
<keyword evidence="1" id="KW-0812">Transmembrane</keyword>
<feature type="transmembrane region" description="Helical" evidence="1">
    <location>
        <begin position="574"/>
        <end position="596"/>
    </location>
</feature>
<dbReference type="Proteomes" id="UP001166304">
    <property type="component" value="Unassembled WGS sequence"/>
</dbReference>
<dbReference type="InterPro" id="IPR010656">
    <property type="entry name" value="DctM"/>
</dbReference>
<feature type="transmembrane region" description="Helical" evidence="1">
    <location>
        <begin position="487"/>
        <end position="505"/>
    </location>
</feature>
<feature type="transmembrane region" description="Helical" evidence="1">
    <location>
        <begin position="608"/>
        <end position="625"/>
    </location>
</feature>
<protein>
    <submittedName>
        <fullName evidence="3">TRAP transporter fused permease subunit</fullName>
    </submittedName>
</protein>
<evidence type="ECO:0000256" key="1">
    <source>
        <dbReference type="SAM" id="Phobius"/>
    </source>
</evidence>
<name>A0AA41G3Y3_9EURY</name>
<feature type="transmembrane region" description="Helical" evidence="1">
    <location>
        <begin position="378"/>
        <end position="399"/>
    </location>
</feature>
<feature type="transmembrane region" description="Helical" evidence="1">
    <location>
        <begin position="459"/>
        <end position="480"/>
    </location>
</feature>
<feature type="transmembrane region" description="Helical" evidence="1">
    <location>
        <begin position="279"/>
        <end position="300"/>
    </location>
</feature>
<organism evidence="3 4">
    <name type="scientific">Haloarcula salina</name>
    <dbReference type="NCBI Taxonomy" id="1429914"/>
    <lineage>
        <taxon>Archaea</taxon>
        <taxon>Methanobacteriati</taxon>
        <taxon>Methanobacteriota</taxon>
        <taxon>Stenosarchaea group</taxon>
        <taxon>Halobacteria</taxon>
        <taxon>Halobacteriales</taxon>
        <taxon>Haloarculaceae</taxon>
        <taxon>Haloarcula</taxon>
    </lineage>
</organism>
<dbReference type="Pfam" id="PF06808">
    <property type="entry name" value="DctM"/>
    <property type="match status" value="1"/>
</dbReference>
<dbReference type="NCBIfam" id="TIGR02123">
    <property type="entry name" value="TRAP_fused"/>
    <property type="match status" value="1"/>
</dbReference>
<dbReference type="EMBL" id="JAHQXE010000007">
    <property type="protein sequence ID" value="MBV0903720.1"/>
    <property type="molecule type" value="Genomic_DNA"/>
</dbReference>
<feature type="domain" description="TRAP C4-dicarboxylate transport system permease DctM subunit" evidence="2">
    <location>
        <begin position="139"/>
        <end position="558"/>
    </location>
</feature>
<feature type="transmembrane region" description="Helical" evidence="1">
    <location>
        <begin position="354"/>
        <end position="372"/>
    </location>
</feature>
<evidence type="ECO:0000259" key="2">
    <source>
        <dbReference type="Pfam" id="PF06808"/>
    </source>
</evidence>
<feature type="transmembrane region" description="Helical" evidence="1">
    <location>
        <begin position="132"/>
        <end position="152"/>
    </location>
</feature>
<feature type="transmembrane region" description="Helical" evidence="1">
    <location>
        <begin position="187"/>
        <end position="209"/>
    </location>
</feature>
<proteinExistence type="predicted"/>
<dbReference type="PANTHER" id="PTHR43849">
    <property type="entry name" value="BLL3936 PROTEIN"/>
    <property type="match status" value="1"/>
</dbReference>
<keyword evidence="4" id="KW-1185">Reference proteome</keyword>
<keyword evidence="1" id="KW-1133">Transmembrane helix</keyword>
<feature type="transmembrane region" description="Helical" evidence="1">
    <location>
        <begin position="164"/>
        <end position="181"/>
    </location>
</feature>
<dbReference type="InterPro" id="IPR011853">
    <property type="entry name" value="TRAP_DctM-Dct_fused"/>
</dbReference>
<evidence type="ECO:0000313" key="3">
    <source>
        <dbReference type="EMBL" id="MBV0903720.1"/>
    </source>
</evidence>
<feature type="transmembrane region" description="Helical" evidence="1">
    <location>
        <begin position="419"/>
        <end position="439"/>
    </location>
</feature>
<dbReference type="AlphaFoldDB" id="A0AA41G3Y3"/>
<dbReference type="RefSeq" id="WP_206673736.1">
    <property type="nucleotide sequence ID" value="NZ_JAHQXE010000007.1"/>
</dbReference>
<keyword evidence="1" id="KW-0472">Membrane</keyword>
<gene>
    <name evidence="3" type="ORF">KTS37_18200</name>
</gene>
<feature type="transmembrane region" description="Helical" evidence="1">
    <location>
        <begin position="20"/>
        <end position="38"/>
    </location>
</feature>
<feature type="transmembrane region" description="Helical" evidence="1">
    <location>
        <begin position="511"/>
        <end position="537"/>
    </location>
</feature>
<feature type="transmembrane region" description="Helical" evidence="1">
    <location>
        <begin position="306"/>
        <end position="325"/>
    </location>
</feature>
<feature type="transmembrane region" description="Helical" evidence="1">
    <location>
        <begin position="45"/>
        <end position="61"/>
    </location>
</feature>
<feature type="transmembrane region" description="Helical" evidence="1">
    <location>
        <begin position="549"/>
        <end position="568"/>
    </location>
</feature>
<comment type="caution">
    <text evidence="3">The sequence shown here is derived from an EMBL/GenBank/DDBJ whole genome shotgun (WGS) entry which is preliminary data.</text>
</comment>
<feature type="transmembrane region" description="Helical" evidence="1">
    <location>
        <begin position="105"/>
        <end position="126"/>
    </location>
</feature>
<reference evidence="3" key="1">
    <citation type="submission" date="2021-06" db="EMBL/GenBank/DDBJ databases">
        <title>New haloarchaea isolates fom saline soil.</title>
        <authorList>
            <person name="Duran-Viseras A."/>
            <person name="Sanchez-Porro C.S."/>
            <person name="Ventosa A."/>
        </authorList>
    </citation>
    <scope>NUCLEOTIDE SEQUENCE</scope>
    <source>
        <strain evidence="3">JCM 18369</strain>
    </source>
</reference>
<sequence>MASSSTSRIGSLNLQKRIGSTLTLSALVLWALVIFYAYTLAMPRAQYGVLFIAGAIGVYILNELEDVVAEGEYLDATLLIISLVVTAVVTAYVNLNFRALNIDRVGYAFTHEYVLAGAFVAVIIYLSWRSFGLTFLSILIGSLLYGYFGDLIPGILGHSGLSTTRLLLLLVLDITGVYGFLTQLVAAWIALFLLYAGLLEGYGAFDLIFRGAVRTSKYIDSGVAQTAVVASAVIGSINGSQTANAGMTGSFTIPMMKENGIKPSTAGGIEAVASTTGQVLPPVMGAGAFIMASLLGISYITVITAGLIPATIMMVCIVIAVHYIASSQLDAIDVDAVLDELDDRSRRDTLVDTAKFLVPFFVLIYTLGIIQLTVMTSALYTVITMLITGVTFPVAQAAFESRSVTAAAKETLSETIAGFRRGAIITAPIAIILAAINGVVDILMTTGVPGILTLSMMEISGGIMLVAVLISMVICILLGLGMPTTAAYTVVALLVAPTLVSRFAVPELGAHFFVFYGAILSGLTPPIATCAAVAAGIANADFVDTCYEAIKIAAPLFVLPFSFVYHPVIVSGSLGPAALFTGSLILLGGISIIHGINYRFESSRWKQFVIGSVFFVVGVATMAYPSTSVQYAGAGIIIALFVAQQLLTGGLSLGDSVKSQAK</sequence>